<gene>
    <name evidence="6" type="primary">107370236</name>
</gene>
<dbReference type="KEGG" id="tut:107370236"/>
<dbReference type="GO" id="GO:0006581">
    <property type="term" value="P:acetylcholine catabolic process"/>
    <property type="evidence" value="ECO:0007669"/>
    <property type="project" value="TreeGrafter"/>
</dbReference>
<dbReference type="GO" id="GO:0019695">
    <property type="term" value="P:choline metabolic process"/>
    <property type="evidence" value="ECO:0007669"/>
    <property type="project" value="TreeGrafter"/>
</dbReference>
<comment type="similarity">
    <text evidence="1">Belongs to the type-B carboxylesterase/lipase family.</text>
</comment>
<organism evidence="6 7">
    <name type="scientific">Tetranychus urticae</name>
    <name type="common">Two-spotted spider mite</name>
    <dbReference type="NCBI Taxonomy" id="32264"/>
    <lineage>
        <taxon>Eukaryota</taxon>
        <taxon>Metazoa</taxon>
        <taxon>Ecdysozoa</taxon>
        <taxon>Arthropoda</taxon>
        <taxon>Chelicerata</taxon>
        <taxon>Arachnida</taxon>
        <taxon>Acari</taxon>
        <taxon>Acariformes</taxon>
        <taxon>Trombidiformes</taxon>
        <taxon>Prostigmata</taxon>
        <taxon>Eleutherengona</taxon>
        <taxon>Raphignathae</taxon>
        <taxon>Tetranychoidea</taxon>
        <taxon>Tetranychidae</taxon>
        <taxon>Tetranychus</taxon>
    </lineage>
</organism>
<dbReference type="InterPro" id="IPR019819">
    <property type="entry name" value="Carboxylesterase_B_CS"/>
</dbReference>
<reference evidence="6" key="2">
    <citation type="submission" date="2015-06" db="UniProtKB">
        <authorList>
            <consortium name="EnsemblMetazoa"/>
        </authorList>
    </citation>
    <scope>IDENTIFICATION</scope>
</reference>
<keyword evidence="7" id="KW-1185">Reference proteome</keyword>
<dbReference type="PANTHER" id="PTHR43918:SF4">
    <property type="entry name" value="CARBOXYLIC ESTER HYDROLASE"/>
    <property type="match status" value="1"/>
</dbReference>
<dbReference type="GO" id="GO:0003990">
    <property type="term" value="F:acetylcholinesterase activity"/>
    <property type="evidence" value="ECO:0007669"/>
    <property type="project" value="TreeGrafter"/>
</dbReference>
<dbReference type="Proteomes" id="UP000015104">
    <property type="component" value="Unassembled WGS sequence"/>
</dbReference>
<proteinExistence type="inferred from homology"/>
<dbReference type="Pfam" id="PF00135">
    <property type="entry name" value="COesterase"/>
    <property type="match status" value="1"/>
</dbReference>
<dbReference type="PANTHER" id="PTHR43918">
    <property type="entry name" value="ACETYLCHOLINESTERASE"/>
    <property type="match status" value="1"/>
</dbReference>
<dbReference type="OrthoDB" id="408631at2759"/>
<protein>
    <recommendedName>
        <fullName evidence="5">Carboxylesterase type B domain-containing protein</fullName>
    </recommendedName>
</protein>
<feature type="domain" description="Carboxylesterase type B" evidence="5">
    <location>
        <begin position="18"/>
        <end position="304"/>
    </location>
</feature>
<evidence type="ECO:0000256" key="1">
    <source>
        <dbReference type="ARBA" id="ARBA00005964"/>
    </source>
</evidence>
<dbReference type="AlphaFoldDB" id="T1L4M3"/>
<keyword evidence="2" id="KW-0719">Serine esterase</keyword>
<dbReference type="GO" id="GO:0005886">
    <property type="term" value="C:plasma membrane"/>
    <property type="evidence" value="ECO:0007669"/>
    <property type="project" value="TreeGrafter"/>
</dbReference>
<dbReference type="PROSITE" id="PS00941">
    <property type="entry name" value="CARBOXYLESTERASE_B_2"/>
    <property type="match status" value="1"/>
</dbReference>
<name>T1L4M3_TETUR</name>
<accession>T1L4M3</accession>
<evidence type="ECO:0000313" key="6">
    <source>
        <dbReference type="EnsemblMetazoa" id="tetur39g00570.1"/>
    </source>
</evidence>
<evidence type="ECO:0000256" key="2">
    <source>
        <dbReference type="ARBA" id="ARBA00022487"/>
    </source>
</evidence>
<dbReference type="HOGENOM" id="CLU_856120_0_0_1"/>
<keyword evidence="3" id="KW-0378">Hydrolase</keyword>
<dbReference type="EMBL" id="CAEY01001102">
    <property type="status" value="NOT_ANNOTATED_CDS"/>
    <property type="molecule type" value="Genomic_DNA"/>
</dbReference>
<reference evidence="7" key="1">
    <citation type="submission" date="2011-08" db="EMBL/GenBank/DDBJ databases">
        <authorList>
            <person name="Rombauts S."/>
        </authorList>
    </citation>
    <scope>NUCLEOTIDE SEQUENCE</scope>
    <source>
        <strain evidence="7">London</strain>
    </source>
</reference>
<dbReference type="GO" id="GO:0005615">
    <property type="term" value="C:extracellular space"/>
    <property type="evidence" value="ECO:0007669"/>
    <property type="project" value="TreeGrafter"/>
</dbReference>
<dbReference type="Gene3D" id="3.40.50.1820">
    <property type="entry name" value="alpha/beta hydrolase"/>
    <property type="match status" value="1"/>
</dbReference>
<dbReference type="eggNOG" id="KOG4389">
    <property type="taxonomic scope" value="Eukaryota"/>
</dbReference>
<dbReference type="InterPro" id="IPR050654">
    <property type="entry name" value="AChE-related_enzymes"/>
</dbReference>
<sequence>MYQLLCYIYPLIICGWDPPQVSTRWSRLEGIKEEFQGKRINTFLGIPYAEPPLGNLRFRPPSPLNSFNFFQYYAGNYRSTCLDRPYNAKSKGTEFIDESEDCLYLNIWSPEDSMSSPGPAKSAKLRSVLVYLNHEATDIRLINGKMLASLGDVVVVTFNYRSGSFSRIQDGDNDSSEKAIYHDTKAALDWIRENIQLFGGNSRSITVLAEGWEAVKTGLALEGKHFDKLIITKGPLDSNDIESPIDIKSIGLKSESIGCVVPSKLNINSSSISSPAQSSDSSPISSYNEIIECLKKVNNKTMIADYCPNVCTFGKFCHNLISVTS</sequence>
<dbReference type="InterPro" id="IPR029058">
    <property type="entry name" value="AB_hydrolase_fold"/>
</dbReference>
<dbReference type="InterPro" id="IPR002018">
    <property type="entry name" value="CarbesteraseB"/>
</dbReference>
<dbReference type="STRING" id="32264.T1L4M3"/>
<evidence type="ECO:0000256" key="3">
    <source>
        <dbReference type="ARBA" id="ARBA00022801"/>
    </source>
</evidence>
<dbReference type="SUPFAM" id="SSF53474">
    <property type="entry name" value="alpha/beta-Hydrolases"/>
    <property type="match status" value="1"/>
</dbReference>
<dbReference type="EnsemblMetazoa" id="tetur39g00570.1">
    <property type="protein sequence ID" value="tetur39g00570.1"/>
    <property type="gene ID" value="tetur39g00570"/>
</dbReference>
<evidence type="ECO:0000256" key="4">
    <source>
        <dbReference type="ARBA" id="ARBA00023180"/>
    </source>
</evidence>
<evidence type="ECO:0000259" key="5">
    <source>
        <dbReference type="Pfam" id="PF00135"/>
    </source>
</evidence>
<keyword evidence="4" id="KW-0325">Glycoprotein</keyword>
<evidence type="ECO:0000313" key="7">
    <source>
        <dbReference type="Proteomes" id="UP000015104"/>
    </source>
</evidence>